<dbReference type="PANTHER" id="PTHR34776">
    <property type="entry name" value="F17F16.3 PROTEIN"/>
    <property type="match status" value="1"/>
</dbReference>
<feature type="compositionally biased region" description="Basic and acidic residues" evidence="1">
    <location>
        <begin position="56"/>
        <end position="74"/>
    </location>
</feature>
<dbReference type="Proteomes" id="UP000030748">
    <property type="component" value="Unassembled WGS sequence"/>
</dbReference>
<dbReference type="PANTHER" id="PTHR34776:SF1">
    <property type="entry name" value="F17F16.3 PROTEIN"/>
    <property type="match status" value="1"/>
</dbReference>
<evidence type="ECO:0000256" key="1">
    <source>
        <dbReference type="SAM" id="MobiDB-lite"/>
    </source>
</evidence>
<keyword evidence="3" id="KW-1185">Reference proteome</keyword>
<sequence>MGQGEETKTREEPTIQIQERGEIFFFYRPKVGKEEAHGAEDVQRLYLVLRPESGFEEKQDDHYGKEGVSKRSASEDEEDDDGAKEGGGAGCQKVDIVEKQPLLRLIVMGRKSLPQPAKKSTPYWGFVEMVTTQIQHLKAALQGEEYETRTRGHRHLPDSRAVGEGVYRILRHTGKKGMHTHLIYKLKFPAEEKVRHGEEDDESSSSPQEALNIAQEASFIIQIKSPDQHKSTAGRLRGLDNKRKAAFPAHLQGLFGHQRYHPADPPDFLNYEGCEFLLISASDDIEQELGLDLKTEHEEEYAQCSDLLETFGDDVASDVFTRPLFEATWA</sequence>
<dbReference type="STRING" id="4155.A0A022QSU0"/>
<reference evidence="2 3" key="1">
    <citation type="journal article" date="2013" name="Proc. Natl. Acad. Sci. U.S.A.">
        <title>Fine-scale variation in meiotic recombination in Mimulus inferred from population shotgun sequencing.</title>
        <authorList>
            <person name="Hellsten U."/>
            <person name="Wright K.M."/>
            <person name="Jenkins J."/>
            <person name="Shu S."/>
            <person name="Yuan Y."/>
            <person name="Wessler S.R."/>
            <person name="Schmutz J."/>
            <person name="Willis J.H."/>
            <person name="Rokhsar D.S."/>
        </authorList>
    </citation>
    <scope>NUCLEOTIDE SEQUENCE [LARGE SCALE GENOMIC DNA]</scope>
    <source>
        <strain evidence="3">cv. DUN x IM62</strain>
    </source>
</reference>
<dbReference type="PhylomeDB" id="A0A022QSU0"/>
<dbReference type="OrthoDB" id="1028014at2759"/>
<feature type="region of interest" description="Disordered" evidence="1">
    <location>
        <begin position="56"/>
        <end position="91"/>
    </location>
</feature>
<name>A0A022QSU0_ERYGU</name>
<dbReference type="eggNOG" id="ENOG502S2IV">
    <property type="taxonomic scope" value="Eukaryota"/>
</dbReference>
<organism evidence="2 3">
    <name type="scientific">Erythranthe guttata</name>
    <name type="common">Yellow monkey flower</name>
    <name type="synonym">Mimulus guttatus</name>
    <dbReference type="NCBI Taxonomy" id="4155"/>
    <lineage>
        <taxon>Eukaryota</taxon>
        <taxon>Viridiplantae</taxon>
        <taxon>Streptophyta</taxon>
        <taxon>Embryophyta</taxon>
        <taxon>Tracheophyta</taxon>
        <taxon>Spermatophyta</taxon>
        <taxon>Magnoliopsida</taxon>
        <taxon>eudicotyledons</taxon>
        <taxon>Gunneridae</taxon>
        <taxon>Pentapetalae</taxon>
        <taxon>asterids</taxon>
        <taxon>lamiids</taxon>
        <taxon>Lamiales</taxon>
        <taxon>Phrymaceae</taxon>
        <taxon>Erythranthe</taxon>
    </lineage>
</organism>
<evidence type="ECO:0000313" key="3">
    <source>
        <dbReference type="Proteomes" id="UP000030748"/>
    </source>
</evidence>
<gene>
    <name evidence="2" type="ORF">MIMGU_mgv1a024938mg</name>
</gene>
<evidence type="ECO:0000313" key="2">
    <source>
        <dbReference type="EMBL" id="EYU29530.1"/>
    </source>
</evidence>
<accession>A0A022QSU0</accession>
<proteinExistence type="predicted"/>
<dbReference type="EMBL" id="KI631205">
    <property type="protein sequence ID" value="EYU29530.1"/>
    <property type="molecule type" value="Genomic_DNA"/>
</dbReference>
<dbReference type="OMA" id="GSNHRYA"/>
<dbReference type="AlphaFoldDB" id="A0A022QSU0"/>
<protein>
    <submittedName>
        <fullName evidence="2">Uncharacterized protein</fullName>
    </submittedName>
</protein>
<dbReference type="KEGG" id="egt:105966757"/>